<protein>
    <recommendedName>
        <fullName evidence="1">BON domain-containing protein</fullName>
    </recommendedName>
</protein>
<evidence type="ECO:0000259" key="1">
    <source>
        <dbReference type="PROSITE" id="PS50914"/>
    </source>
</evidence>
<dbReference type="InterPro" id="IPR051686">
    <property type="entry name" value="Lipoprotein_DolP"/>
</dbReference>
<dbReference type="PANTHER" id="PTHR34606:SF4">
    <property type="entry name" value="OUTER MEMBRANE LIPOPROTEIN DOLP"/>
    <property type="match status" value="1"/>
</dbReference>
<dbReference type="InterPro" id="IPR007055">
    <property type="entry name" value="BON_dom"/>
</dbReference>
<reference evidence="3" key="1">
    <citation type="journal article" date="2019" name="Int. J. Syst. Evol. Microbiol.">
        <title>The Global Catalogue of Microorganisms (GCM) 10K type strain sequencing project: providing services to taxonomists for standard genome sequencing and annotation.</title>
        <authorList>
            <consortium name="The Broad Institute Genomics Platform"/>
            <consortium name="The Broad Institute Genome Sequencing Center for Infectious Disease"/>
            <person name="Wu L."/>
            <person name="Ma J."/>
        </authorList>
    </citation>
    <scope>NUCLEOTIDE SEQUENCE [LARGE SCALE GENOMIC DNA]</scope>
    <source>
        <strain evidence="3">JCM 16918</strain>
    </source>
</reference>
<evidence type="ECO:0000313" key="2">
    <source>
        <dbReference type="EMBL" id="GGN47163.1"/>
    </source>
</evidence>
<keyword evidence="3" id="KW-1185">Reference proteome</keyword>
<feature type="domain" description="BON" evidence="1">
    <location>
        <begin position="8"/>
        <end position="76"/>
    </location>
</feature>
<gene>
    <name evidence="2" type="ORF">GCM10010842_38420</name>
</gene>
<dbReference type="PANTHER" id="PTHR34606">
    <property type="entry name" value="BON DOMAIN-CONTAINING PROTEIN"/>
    <property type="match status" value="1"/>
</dbReference>
<organism evidence="2 3">
    <name type="scientific">Deinococcus daejeonensis</name>
    <dbReference type="NCBI Taxonomy" id="1007098"/>
    <lineage>
        <taxon>Bacteria</taxon>
        <taxon>Thermotogati</taxon>
        <taxon>Deinococcota</taxon>
        <taxon>Deinococci</taxon>
        <taxon>Deinococcales</taxon>
        <taxon>Deinococcaceae</taxon>
        <taxon>Deinococcus</taxon>
    </lineage>
</organism>
<dbReference type="Proteomes" id="UP000645517">
    <property type="component" value="Unassembled WGS sequence"/>
</dbReference>
<accession>A0ABQ2JKS3</accession>
<dbReference type="PROSITE" id="PS50914">
    <property type="entry name" value="BON"/>
    <property type="match status" value="1"/>
</dbReference>
<dbReference type="Pfam" id="PF04972">
    <property type="entry name" value="BON"/>
    <property type="match status" value="2"/>
</dbReference>
<dbReference type="RefSeq" id="WP_189059563.1">
    <property type="nucleotide sequence ID" value="NZ_BMOR01000037.1"/>
</dbReference>
<sequence>MLDAAQKTDAALRQAVQDALTFDPRITAAHIGLTANAGIITMTGTVPRFIERYHAGQVVLGLQGVRGLADELEVNVPGQHRRDDEGIVRALTAALDANSLIPPGQIRSAVHAGLITLSGECDWHDQKDAAEQSTR</sequence>
<dbReference type="EMBL" id="BMOR01000037">
    <property type="protein sequence ID" value="GGN47163.1"/>
    <property type="molecule type" value="Genomic_DNA"/>
</dbReference>
<evidence type="ECO:0000313" key="3">
    <source>
        <dbReference type="Proteomes" id="UP000645517"/>
    </source>
</evidence>
<name>A0ABQ2JKS3_9DEIO</name>
<comment type="caution">
    <text evidence="2">The sequence shown here is derived from an EMBL/GenBank/DDBJ whole genome shotgun (WGS) entry which is preliminary data.</text>
</comment>
<proteinExistence type="predicted"/>
<dbReference type="Gene3D" id="3.30.1340.30">
    <property type="match status" value="2"/>
</dbReference>